<dbReference type="GeneID" id="54361297"/>
<protein>
    <recommendedName>
        <fullName evidence="5">Rab-GAP TBC domain-containing protein</fullName>
    </recommendedName>
</protein>
<evidence type="ECO:0000259" key="5">
    <source>
        <dbReference type="PROSITE" id="PS50086"/>
    </source>
</evidence>
<dbReference type="GO" id="GO:0031267">
    <property type="term" value="F:small GTPase binding"/>
    <property type="evidence" value="ECO:0007669"/>
    <property type="project" value="TreeGrafter"/>
</dbReference>
<proteinExistence type="predicted"/>
<feature type="coiled-coil region" evidence="3">
    <location>
        <begin position="1477"/>
        <end position="1522"/>
    </location>
</feature>
<name>A0A6J3LTD9_9PEZI</name>
<feature type="compositionally biased region" description="Polar residues" evidence="4">
    <location>
        <begin position="1301"/>
        <end position="1311"/>
    </location>
</feature>
<dbReference type="Gene3D" id="1.10.8.270">
    <property type="entry name" value="putative rabgap domain of human tbc1 domain family member 14 like domains"/>
    <property type="match status" value="1"/>
</dbReference>
<feature type="region of interest" description="Disordered" evidence="4">
    <location>
        <begin position="266"/>
        <end position="290"/>
    </location>
</feature>
<feature type="compositionally biased region" description="Low complexity" evidence="4">
    <location>
        <begin position="1555"/>
        <end position="1584"/>
    </location>
</feature>
<feature type="region of interest" description="Disordered" evidence="4">
    <location>
        <begin position="1373"/>
        <end position="1441"/>
    </location>
</feature>
<accession>A0A6J3LTD9</accession>
<evidence type="ECO:0000256" key="2">
    <source>
        <dbReference type="ARBA" id="ARBA00023054"/>
    </source>
</evidence>
<reference evidence="7" key="2">
    <citation type="submission" date="2020-04" db="EMBL/GenBank/DDBJ databases">
        <authorList>
            <consortium name="NCBI Genome Project"/>
        </authorList>
    </citation>
    <scope>NUCLEOTIDE SEQUENCE</scope>
    <source>
        <strain evidence="7">CBS 342.82</strain>
    </source>
</reference>
<feature type="coiled-coil region" evidence="3">
    <location>
        <begin position="1185"/>
        <end position="1268"/>
    </location>
</feature>
<reference evidence="7" key="3">
    <citation type="submission" date="2025-08" db="UniProtKB">
        <authorList>
            <consortium name="RefSeq"/>
        </authorList>
    </citation>
    <scope>IDENTIFICATION</scope>
    <source>
        <strain evidence="7">CBS 342.82</strain>
    </source>
</reference>
<dbReference type="Pfam" id="PF00566">
    <property type="entry name" value="RabGAP-TBC"/>
    <property type="match status" value="1"/>
</dbReference>
<dbReference type="OrthoDB" id="159449at2759"/>
<dbReference type="InterPro" id="IPR000195">
    <property type="entry name" value="Rab-GAP-TBC_dom"/>
</dbReference>
<dbReference type="PROSITE" id="PS50086">
    <property type="entry name" value="TBC_RABGAP"/>
    <property type="match status" value="1"/>
</dbReference>
<evidence type="ECO:0000256" key="4">
    <source>
        <dbReference type="SAM" id="MobiDB-lite"/>
    </source>
</evidence>
<dbReference type="SMART" id="SM00164">
    <property type="entry name" value="TBC"/>
    <property type="match status" value="1"/>
</dbReference>
<feature type="region of interest" description="Disordered" evidence="4">
    <location>
        <begin position="1011"/>
        <end position="1036"/>
    </location>
</feature>
<feature type="compositionally biased region" description="Polar residues" evidence="4">
    <location>
        <begin position="950"/>
        <end position="970"/>
    </location>
</feature>
<dbReference type="PANTHER" id="PTHR47219">
    <property type="entry name" value="RAB GTPASE-ACTIVATING PROTEIN 1-LIKE"/>
    <property type="match status" value="1"/>
</dbReference>
<feature type="compositionally biased region" description="Acidic residues" evidence="4">
    <location>
        <begin position="165"/>
        <end position="176"/>
    </location>
</feature>
<dbReference type="FunFam" id="1.10.10.750:FF:000003">
    <property type="entry name" value="GTPase activating protein (Evi5)"/>
    <property type="match status" value="1"/>
</dbReference>
<gene>
    <name evidence="7" type="ORF">K489DRAFT_374172</name>
</gene>
<feature type="compositionally biased region" description="Basic and acidic residues" evidence="4">
    <location>
        <begin position="141"/>
        <end position="164"/>
    </location>
</feature>
<keyword evidence="1" id="KW-0343">GTPase activation</keyword>
<feature type="compositionally biased region" description="Polar residues" evidence="4">
    <location>
        <begin position="1590"/>
        <end position="1601"/>
    </location>
</feature>
<organism evidence="7">
    <name type="scientific">Dissoconium aciculare CBS 342.82</name>
    <dbReference type="NCBI Taxonomy" id="1314786"/>
    <lineage>
        <taxon>Eukaryota</taxon>
        <taxon>Fungi</taxon>
        <taxon>Dikarya</taxon>
        <taxon>Ascomycota</taxon>
        <taxon>Pezizomycotina</taxon>
        <taxon>Dothideomycetes</taxon>
        <taxon>Dothideomycetidae</taxon>
        <taxon>Mycosphaerellales</taxon>
        <taxon>Dissoconiaceae</taxon>
        <taxon>Dissoconium</taxon>
    </lineage>
</organism>
<feature type="region of interest" description="Disordered" evidence="4">
    <location>
        <begin position="1"/>
        <end position="195"/>
    </location>
</feature>
<evidence type="ECO:0000256" key="1">
    <source>
        <dbReference type="ARBA" id="ARBA00022468"/>
    </source>
</evidence>
<feature type="region of interest" description="Disordered" evidence="4">
    <location>
        <begin position="915"/>
        <end position="995"/>
    </location>
</feature>
<feature type="compositionally biased region" description="Polar residues" evidence="4">
    <location>
        <begin position="266"/>
        <end position="289"/>
    </location>
</feature>
<reference evidence="7" key="1">
    <citation type="submission" date="2020-01" db="EMBL/GenBank/DDBJ databases">
        <authorList>
            <consortium name="DOE Joint Genome Institute"/>
            <person name="Haridas S."/>
            <person name="Albert R."/>
            <person name="Binder M."/>
            <person name="Bloem J."/>
            <person name="Labutti K."/>
            <person name="Salamov A."/>
            <person name="Andreopoulos B."/>
            <person name="Baker S.E."/>
            <person name="Barry K."/>
            <person name="Bills G."/>
            <person name="Bluhm B.H."/>
            <person name="Cannon C."/>
            <person name="Castanera R."/>
            <person name="Culley D.E."/>
            <person name="Daum C."/>
            <person name="Ezra D."/>
            <person name="Gonzalez J.B."/>
            <person name="Henrissat B."/>
            <person name="Kuo A."/>
            <person name="Liang C."/>
            <person name="Lipzen A."/>
            <person name="Lutzoni F."/>
            <person name="Magnuson J."/>
            <person name="Mondo S."/>
            <person name="Nolan M."/>
            <person name="Ohm R."/>
            <person name="Pangilinan J."/>
            <person name="Park H.-J."/>
            <person name="Ramirez L."/>
            <person name="Alfaro M."/>
            <person name="Sun H."/>
            <person name="Tritt A."/>
            <person name="Yoshinaga Y."/>
            <person name="Zwiers L.-H."/>
            <person name="Turgeon B.G."/>
            <person name="Goodwin S.B."/>
            <person name="Spatafora J.W."/>
            <person name="Crous P.W."/>
            <person name="Grigoriev I.V."/>
        </authorList>
    </citation>
    <scope>NUCLEOTIDE SEQUENCE</scope>
    <source>
        <strain evidence="7">CBS 342.82</strain>
    </source>
</reference>
<keyword evidence="6" id="KW-1185">Reference proteome</keyword>
<feature type="region of interest" description="Disordered" evidence="4">
    <location>
        <begin position="1085"/>
        <end position="1107"/>
    </location>
</feature>
<evidence type="ECO:0000313" key="7">
    <source>
        <dbReference type="RefSeq" id="XP_033455580.1"/>
    </source>
</evidence>
<dbReference type="Gene3D" id="1.10.10.750">
    <property type="entry name" value="Ypt/Rab-GAP domain of gyp1p, domain 1"/>
    <property type="match status" value="1"/>
</dbReference>
<dbReference type="FunFam" id="1.10.472.80:FF:000027">
    <property type="entry name" value="GTPase activating protein (Evi5)"/>
    <property type="match status" value="1"/>
</dbReference>
<evidence type="ECO:0000313" key="6">
    <source>
        <dbReference type="Proteomes" id="UP000504637"/>
    </source>
</evidence>
<sequence>MQQHNDTVISPAPQVSLKSPLPEVNQTISTSTKVTSAVHHERIPSVVRIAPKKEVDEDEEDKVDIKPVMTEKTAVYEDEKSYMTKDDRLSLADSKHVSYTADEPLRDDSELEEEDDDDEEELEEEEEDGEEESEEDEEEETTKKTNDEINEKVEAPRIEKHSEVESDNEIDAEPEASEIKTEGGAEEALSELDEEEVRAVTAVASSQMSDHTSLHELPAVHNDVAYGIATSPRSSIASDRRSIVSELTESELGDSADEDDTAFTSREISIRSCTPNSDNLATPTPTSEAPSLYIQAHRGHDDRYLSDRITDDDPCARPVSPLNAEELHHLSLDSMTSITLSDSSFDDDHRLAAQPNEDVLATPRVQGIGHRRKPSSLDILQNTWSQPRRQSTFFDNDKDVALNGSMSAVDAERGAWLRNSVDGRSSPLLVNVDTMSNAHHQPPQEVIDDIAEFGELVSARPGSTISPSSSVSSGGGPSGGVNWLALDASESQEKTDRDLPDGAEDDAAAFLLARLEQENAKFTADPKSAVHQAVARARANSMRPSVSQLKRLVSQQTGTTPSIRYSHASTADARSILEGSVAGEHQITQPPAMTELEFWAALVQDYPSTAVRLPTLTTTKIRSGVPPPLRGVVWTSISGARDTHLEAAYEKLLGERSPYEGIINKDVGRSFPGVELFRDAEGEGQKMLGRVLKCFSLQDEEIGYCQGLGFLVGPLLMNMGEREAFCVLVRLMDHYSLRPSFLPSLAGLHMRIFQFSSLLKQHNFQLFQHLTELGVEPAYLSQWFLSCFAVTCPLPMLFRIYDVIFAEGANETVMRVALALMRRHEERMLACHEFEEIMQLLLGREIWDCYGGDADVLVDDFTSLGEIVTFARLAELERDFETKSPGAVGTSAGFLPDVQAAASRFLGRLWAPGAPSTASKTNATSIKSANNPLSPQSAEKESRPTGLFGRQSSFLRRTPSKQSMSAGTEVSPSDDSASSSGGRSMSTAPTEADGSYIDANGILRESSMADNMSLKSKPESVMPSTPGHHTREEQELHGQIEDLLTALSEMQREHAQLAAMLQREREDRNEDHTIMRQVVTKLRKDSFGGNGRDASQDDRRRTLPPPARGMHLQIDTQQHQQAKMRPLSVGGQPASDSAIKLVDRGLTPPEEEPNAQDEDETATLVEALSTRLTTRLRFSTNLETKAQLRSTLARTREQLASAEMQSRDLAARLQSTEAALDAFHADSEDLRSEVKELRTRVNDDFRARQRLEHQLGEAKALARRRERRGVAGESLLLSSSAGSADPSCFSPPRLRRMETSPDGNWSSARNGSVASLPAVSIVSPTGATSNHGGLRELKLVRRGSASMIPAAKPPSRSNTASLLSNILSPLTTAVNGEDSNKSSPVTSPSAHSLPPLPTISTTSPITPTSGTQPQPFSFNQSAAPLVPSPRPHATPAGFSRRTSSLAARDLLAVTTGPQGTPLTPPPAEEDASLLLELVNAKTSEAQARQEVDELKRALAVGRRKQEQELRALRAEIEVLNRSAATATKGRSGEELVARTASLTSNSADGLGEDGTATSSSSTAVGGEDGATTGTPPAAAPTTGGWFWNRRTPSTTTAAVAK</sequence>
<keyword evidence="2 3" id="KW-0175">Coiled coil</keyword>
<feature type="compositionally biased region" description="Low complexity" evidence="4">
    <location>
        <begin position="461"/>
        <end position="472"/>
    </location>
</feature>
<feature type="compositionally biased region" description="Acidic residues" evidence="4">
    <location>
        <begin position="184"/>
        <end position="195"/>
    </location>
</feature>
<feature type="region of interest" description="Disordered" evidence="4">
    <location>
        <begin position="1543"/>
        <end position="1601"/>
    </location>
</feature>
<feature type="compositionally biased region" description="Acidic residues" evidence="4">
    <location>
        <begin position="109"/>
        <end position="140"/>
    </location>
</feature>
<feature type="compositionally biased region" description="Low complexity" evidence="4">
    <location>
        <begin position="1398"/>
        <end position="1415"/>
    </location>
</feature>
<dbReference type="InterPro" id="IPR035969">
    <property type="entry name" value="Rab-GAP_TBC_sf"/>
</dbReference>
<dbReference type="PANTHER" id="PTHR47219:SF9">
    <property type="entry name" value="GTPASE ACTIVATING PROTEIN AND CENTROSOME-ASSOCIATED, ISOFORM B"/>
    <property type="match status" value="1"/>
</dbReference>
<dbReference type="FunFam" id="1.10.8.270:FF:000001">
    <property type="entry name" value="TBC1 domain family member 1"/>
    <property type="match status" value="1"/>
</dbReference>
<feature type="compositionally biased region" description="Polar residues" evidence="4">
    <location>
        <begin position="1381"/>
        <end position="1390"/>
    </location>
</feature>
<feature type="domain" description="Rab-GAP TBC" evidence="5">
    <location>
        <begin position="624"/>
        <end position="808"/>
    </location>
</feature>
<dbReference type="Gene3D" id="1.10.472.80">
    <property type="entry name" value="Ypt/Rab-GAP domain of gyp1p, domain 3"/>
    <property type="match status" value="1"/>
</dbReference>
<dbReference type="GO" id="GO:0005096">
    <property type="term" value="F:GTPase activator activity"/>
    <property type="evidence" value="ECO:0007669"/>
    <property type="project" value="UniProtKB-KW"/>
</dbReference>
<feature type="compositionally biased region" description="Polar residues" evidence="4">
    <location>
        <begin position="24"/>
        <end position="35"/>
    </location>
</feature>
<feature type="region of interest" description="Disordered" evidence="4">
    <location>
        <begin position="461"/>
        <end position="483"/>
    </location>
</feature>
<feature type="compositionally biased region" description="Basic and acidic residues" evidence="4">
    <location>
        <begin position="74"/>
        <end position="96"/>
    </location>
</feature>
<dbReference type="RefSeq" id="XP_033455580.1">
    <property type="nucleotide sequence ID" value="XM_033603497.1"/>
</dbReference>
<feature type="compositionally biased region" description="Polar residues" evidence="4">
    <location>
        <begin position="916"/>
        <end position="937"/>
    </location>
</feature>
<dbReference type="SUPFAM" id="SSF47923">
    <property type="entry name" value="Ypt/Rab-GAP domain of gyp1p"/>
    <property type="match status" value="2"/>
</dbReference>
<dbReference type="Proteomes" id="UP000504637">
    <property type="component" value="Unplaced"/>
</dbReference>
<feature type="region of interest" description="Disordered" evidence="4">
    <location>
        <begin position="1277"/>
        <end position="1311"/>
    </location>
</feature>
<dbReference type="InterPro" id="IPR050302">
    <property type="entry name" value="Rab_GAP_TBC_domain"/>
</dbReference>
<evidence type="ECO:0000256" key="3">
    <source>
        <dbReference type="SAM" id="Coils"/>
    </source>
</evidence>
<feature type="compositionally biased region" description="Low complexity" evidence="4">
    <location>
        <begin position="971"/>
        <end position="989"/>
    </location>
</feature>